<feature type="region of interest" description="Disordered" evidence="1">
    <location>
        <begin position="1"/>
        <end position="190"/>
    </location>
</feature>
<dbReference type="AlphaFoldDB" id="A0A1B7SSH4"/>
<name>A0A1B7SSH4_9ASCO</name>
<dbReference type="EMBL" id="LXPE01000602">
    <property type="protein sequence ID" value="OBA19413.1"/>
    <property type="molecule type" value="Genomic_DNA"/>
</dbReference>
<comment type="caution">
    <text evidence="2">The sequence shown here is derived from an EMBL/GenBank/DDBJ whole genome shotgun (WGS) entry which is preliminary data.</text>
</comment>
<sequence length="190" mass="20890">MTMLEPEVTERPAPGIPQIESFSNQQQQNKQEHLPPPAYSSNYGQSKATDFTPPPPPKPVKPSELKNRNESFSYSLEKMRSSNEGTFNIPPLKPVKPSSLSTQTESIKDRKSVPPPKPTKPKALTPDNNITNKTNSSYGKTTSSVMPPPKPNKPGMLKAPPKPKKPASLQVERSDSDDNPFAKYDPKSAV</sequence>
<accession>A0A1B7SSH4</accession>
<feature type="compositionally biased region" description="Polar residues" evidence="1">
    <location>
        <begin position="20"/>
        <end position="29"/>
    </location>
</feature>
<evidence type="ECO:0000313" key="3">
    <source>
        <dbReference type="Proteomes" id="UP000092321"/>
    </source>
</evidence>
<gene>
    <name evidence="2" type="ORF">HANVADRAFT_4656</name>
</gene>
<keyword evidence="3" id="KW-1185">Reference proteome</keyword>
<proteinExistence type="predicted"/>
<protein>
    <submittedName>
        <fullName evidence="2">Uncharacterized protein</fullName>
    </submittedName>
</protein>
<evidence type="ECO:0000313" key="2">
    <source>
        <dbReference type="EMBL" id="OBA19413.1"/>
    </source>
</evidence>
<dbReference type="Proteomes" id="UP000092321">
    <property type="component" value="Unassembled WGS sequence"/>
</dbReference>
<feature type="compositionally biased region" description="Polar residues" evidence="1">
    <location>
        <begin position="39"/>
        <end position="49"/>
    </location>
</feature>
<reference evidence="3" key="1">
    <citation type="journal article" date="2016" name="Proc. Natl. Acad. Sci. U.S.A.">
        <title>Comparative genomics of biotechnologically important yeasts.</title>
        <authorList>
            <person name="Riley R."/>
            <person name="Haridas S."/>
            <person name="Wolfe K.H."/>
            <person name="Lopes M.R."/>
            <person name="Hittinger C.T."/>
            <person name="Goeker M."/>
            <person name="Salamov A.A."/>
            <person name="Wisecaver J.H."/>
            <person name="Long T.M."/>
            <person name="Calvey C.H."/>
            <person name="Aerts A.L."/>
            <person name="Barry K.W."/>
            <person name="Choi C."/>
            <person name="Clum A."/>
            <person name="Coughlan A.Y."/>
            <person name="Deshpande S."/>
            <person name="Douglass A.P."/>
            <person name="Hanson S.J."/>
            <person name="Klenk H.-P."/>
            <person name="LaButti K.M."/>
            <person name="Lapidus A."/>
            <person name="Lindquist E.A."/>
            <person name="Lipzen A.M."/>
            <person name="Meier-Kolthoff J.P."/>
            <person name="Ohm R.A."/>
            <person name="Otillar R.P."/>
            <person name="Pangilinan J.L."/>
            <person name="Peng Y."/>
            <person name="Rokas A."/>
            <person name="Rosa C.A."/>
            <person name="Scheuner C."/>
            <person name="Sibirny A.A."/>
            <person name="Slot J.C."/>
            <person name="Stielow J.B."/>
            <person name="Sun H."/>
            <person name="Kurtzman C.P."/>
            <person name="Blackwell M."/>
            <person name="Grigoriev I.V."/>
            <person name="Jeffries T.W."/>
        </authorList>
    </citation>
    <scope>NUCLEOTIDE SEQUENCE [LARGE SCALE GENOMIC DNA]</scope>
    <source>
        <strain evidence="3">NRRL Y-1626</strain>
    </source>
</reference>
<organism evidence="2 3">
    <name type="scientific">Hanseniaspora valbyensis NRRL Y-1626</name>
    <dbReference type="NCBI Taxonomy" id="766949"/>
    <lineage>
        <taxon>Eukaryota</taxon>
        <taxon>Fungi</taxon>
        <taxon>Dikarya</taxon>
        <taxon>Ascomycota</taxon>
        <taxon>Saccharomycotina</taxon>
        <taxon>Saccharomycetes</taxon>
        <taxon>Saccharomycodales</taxon>
        <taxon>Saccharomycodaceae</taxon>
        <taxon>Hanseniaspora</taxon>
    </lineage>
</organism>
<evidence type="ECO:0000256" key="1">
    <source>
        <dbReference type="SAM" id="MobiDB-lite"/>
    </source>
</evidence>
<feature type="compositionally biased region" description="Polar residues" evidence="1">
    <location>
        <begin position="126"/>
        <end position="145"/>
    </location>
</feature>